<name>A0A0A9YEM4_LYGHE</name>
<dbReference type="EMBL" id="GBRD01014322">
    <property type="protein sequence ID" value="JAG51504.1"/>
    <property type="molecule type" value="Transcribed_RNA"/>
</dbReference>
<sequence length="129" mass="13955">MWVWISVFMLSAYSIHSGSSDAIRGNWGVPYSLSASLGSLLDSVLQPKNGAFFDPATACKVFTTTGNLLETAKKAKNSATTLMKKSSLPDTFPMFAKLAEELSSILDHSAVQAKKYLKIVKLKTCSKTS</sequence>
<reference evidence="2" key="2">
    <citation type="submission" date="2014-07" db="EMBL/GenBank/DDBJ databases">
        <authorList>
            <person name="Hull J."/>
        </authorList>
    </citation>
    <scope>NUCLEOTIDE SEQUENCE</scope>
</reference>
<feature type="signal peptide" evidence="1">
    <location>
        <begin position="1"/>
        <end position="20"/>
    </location>
</feature>
<keyword evidence="1" id="KW-0732">Signal</keyword>
<organism evidence="2">
    <name type="scientific">Lygus hesperus</name>
    <name type="common">Western plant bug</name>
    <dbReference type="NCBI Taxonomy" id="30085"/>
    <lineage>
        <taxon>Eukaryota</taxon>
        <taxon>Metazoa</taxon>
        <taxon>Ecdysozoa</taxon>
        <taxon>Arthropoda</taxon>
        <taxon>Hexapoda</taxon>
        <taxon>Insecta</taxon>
        <taxon>Pterygota</taxon>
        <taxon>Neoptera</taxon>
        <taxon>Paraneoptera</taxon>
        <taxon>Hemiptera</taxon>
        <taxon>Heteroptera</taxon>
        <taxon>Panheteroptera</taxon>
        <taxon>Cimicomorpha</taxon>
        <taxon>Miridae</taxon>
        <taxon>Mirini</taxon>
        <taxon>Lygus</taxon>
    </lineage>
</organism>
<gene>
    <name evidence="2" type="primary">ZFYVE26_1</name>
    <name evidence="2" type="ORF">CM83_2487</name>
</gene>
<reference evidence="3" key="3">
    <citation type="submission" date="2014-09" db="EMBL/GenBank/DDBJ databases">
        <authorList>
            <person name="Magalhaes I.L.F."/>
            <person name="Oliveira U."/>
            <person name="Santos F.R."/>
            <person name="Vidigal T.H.D.A."/>
            <person name="Brescovit A.D."/>
            <person name="Santos A.J."/>
        </authorList>
    </citation>
    <scope>NUCLEOTIDE SEQUENCE</scope>
</reference>
<evidence type="ECO:0000313" key="3">
    <source>
        <dbReference type="EMBL" id="JAG51504.1"/>
    </source>
</evidence>
<dbReference type="EMBL" id="GBHO01012072">
    <property type="protein sequence ID" value="JAG31532.1"/>
    <property type="molecule type" value="Transcribed_RNA"/>
</dbReference>
<dbReference type="AlphaFoldDB" id="A0A0A9YEM4"/>
<accession>A0A0A9YEM4</accession>
<protein>
    <submittedName>
        <fullName evidence="2">Zinc finger FYVE domain-containing protein 26</fullName>
    </submittedName>
</protein>
<reference evidence="2" key="1">
    <citation type="journal article" date="2014" name="PLoS ONE">
        <title>Transcriptome-Based Identification of ABC Transporters in the Western Tarnished Plant Bug Lygus hesperus.</title>
        <authorList>
            <person name="Hull J.J."/>
            <person name="Chaney K."/>
            <person name="Geib S.M."/>
            <person name="Fabrick J.A."/>
            <person name="Brent C.S."/>
            <person name="Walsh D."/>
            <person name="Lavine L.C."/>
        </authorList>
    </citation>
    <scope>NUCLEOTIDE SEQUENCE</scope>
</reference>
<feature type="chain" id="PRO_5015033972" evidence="1">
    <location>
        <begin position="21"/>
        <end position="129"/>
    </location>
</feature>
<proteinExistence type="predicted"/>
<evidence type="ECO:0000313" key="2">
    <source>
        <dbReference type="EMBL" id="JAG31532.1"/>
    </source>
</evidence>
<evidence type="ECO:0000256" key="1">
    <source>
        <dbReference type="SAM" id="SignalP"/>
    </source>
</evidence>